<dbReference type="EMBL" id="GGEC01065956">
    <property type="protein sequence ID" value="MBX46440.1"/>
    <property type="molecule type" value="Transcribed_RNA"/>
</dbReference>
<reference evidence="1" key="1">
    <citation type="submission" date="2018-02" db="EMBL/GenBank/DDBJ databases">
        <title>Rhizophora mucronata_Transcriptome.</title>
        <authorList>
            <person name="Meera S.P."/>
            <person name="Sreeshan A."/>
            <person name="Augustine A."/>
        </authorList>
    </citation>
    <scope>NUCLEOTIDE SEQUENCE</scope>
    <source>
        <tissue evidence="1">Leaf</tissue>
    </source>
</reference>
<accession>A0A2P2NVG2</accession>
<organism evidence="1">
    <name type="scientific">Rhizophora mucronata</name>
    <name type="common">Asiatic mangrove</name>
    <dbReference type="NCBI Taxonomy" id="61149"/>
    <lineage>
        <taxon>Eukaryota</taxon>
        <taxon>Viridiplantae</taxon>
        <taxon>Streptophyta</taxon>
        <taxon>Embryophyta</taxon>
        <taxon>Tracheophyta</taxon>
        <taxon>Spermatophyta</taxon>
        <taxon>Magnoliopsida</taxon>
        <taxon>eudicotyledons</taxon>
        <taxon>Gunneridae</taxon>
        <taxon>Pentapetalae</taxon>
        <taxon>rosids</taxon>
        <taxon>fabids</taxon>
        <taxon>Malpighiales</taxon>
        <taxon>Rhizophoraceae</taxon>
        <taxon>Rhizophora</taxon>
    </lineage>
</organism>
<proteinExistence type="predicted"/>
<dbReference type="AlphaFoldDB" id="A0A2P2NVG2"/>
<protein>
    <submittedName>
        <fullName evidence="1">Uncharacterized protein</fullName>
    </submittedName>
</protein>
<sequence>MFTLAFRNRICLRVRQDTRLAS</sequence>
<evidence type="ECO:0000313" key="1">
    <source>
        <dbReference type="EMBL" id="MBX46440.1"/>
    </source>
</evidence>
<name>A0A2P2NVG2_RHIMU</name>